<feature type="region of interest" description="Disordered" evidence="1">
    <location>
        <begin position="69"/>
        <end position="94"/>
    </location>
</feature>
<proteinExistence type="predicted"/>
<keyword evidence="4" id="KW-1185">Reference proteome</keyword>
<dbReference type="Proteomes" id="UP000199531">
    <property type="component" value="Unassembled WGS sequence"/>
</dbReference>
<evidence type="ECO:0000313" key="3">
    <source>
        <dbReference type="EMBL" id="SEN67281.1"/>
    </source>
</evidence>
<dbReference type="EMBL" id="FOCW01000004">
    <property type="protein sequence ID" value="SEN67281.1"/>
    <property type="molecule type" value="Genomic_DNA"/>
</dbReference>
<protein>
    <submittedName>
        <fullName evidence="3">Uncharacterized protein</fullName>
    </submittedName>
</protein>
<organism evidence="3 4">
    <name type="scientific">Brachymonas denitrificans DSM 15123</name>
    <dbReference type="NCBI Taxonomy" id="1121117"/>
    <lineage>
        <taxon>Bacteria</taxon>
        <taxon>Pseudomonadati</taxon>
        <taxon>Pseudomonadota</taxon>
        <taxon>Betaproteobacteria</taxon>
        <taxon>Burkholderiales</taxon>
        <taxon>Comamonadaceae</taxon>
        <taxon>Brachymonas</taxon>
    </lineage>
</organism>
<dbReference type="RefSeq" id="WP_091816735.1">
    <property type="nucleotide sequence ID" value="NZ_FOCW01000004.1"/>
</dbReference>
<accession>A0A1H8IFZ4</accession>
<feature type="signal peptide" evidence="2">
    <location>
        <begin position="1"/>
        <end position="21"/>
    </location>
</feature>
<gene>
    <name evidence="3" type="ORF">SAMN02745977_01748</name>
</gene>
<name>A0A1H8IFZ4_9BURK</name>
<keyword evidence="2" id="KW-0732">Signal</keyword>
<evidence type="ECO:0000256" key="1">
    <source>
        <dbReference type="SAM" id="MobiDB-lite"/>
    </source>
</evidence>
<evidence type="ECO:0000313" key="4">
    <source>
        <dbReference type="Proteomes" id="UP000199531"/>
    </source>
</evidence>
<reference evidence="3 4" key="1">
    <citation type="submission" date="2016-10" db="EMBL/GenBank/DDBJ databases">
        <authorList>
            <person name="de Groot N.N."/>
        </authorList>
    </citation>
    <scope>NUCLEOTIDE SEQUENCE [LARGE SCALE GENOMIC DNA]</scope>
    <source>
        <strain evidence="3 4">DSM 15123</strain>
    </source>
</reference>
<feature type="compositionally biased region" description="Low complexity" evidence="1">
    <location>
        <begin position="81"/>
        <end position="91"/>
    </location>
</feature>
<dbReference type="STRING" id="1121117.SAMN02745977_01748"/>
<dbReference type="AlphaFoldDB" id="A0A1H8IFZ4"/>
<evidence type="ECO:0000256" key="2">
    <source>
        <dbReference type="SAM" id="SignalP"/>
    </source>
</evidence>
<feature type="chain" id="PRO_5011783480" evidence="2">
    <location>
        <begin position="22"/>
        <end position="148"/>
    </location>
</feature>
<sequence length="148" mass="15238">MRLLTLLLLCLSLLLGGPLHAGHGSVDASVAGSSQAMSAAHAAHLQAALSQSSEAAMQPCSQHADFHGHAADHADAPGNVHSSHSPCPSSHGTGTQHHASGHVCCLPPLLAELPLLLPADPAPATLHARVRDLRLSERIDVPYRPPAV</sequence>